<proteinExistence type="predicted"/>
<dbReference type="EMBL" id="MCFE01000710">
    <property type="protein sequence ID" value="ORX81259.1"/>
    <property type="molecule type" value="Genomic_DNA"/>
</dbReference>
<evidence type="ECO:0000313" key="2">
    <source>
        <dbReference type="Proteomes" id="UP000193498"/>
    </source>
</evidence>
<organism evidence="1 2">
    <name type="scientific">Basidiobolus meristosporus CBS 931.73</name>
    <dbReference type="NCBI Taxonomy" id="1314790"/>
    <lineage>
        <taxon>Eukaryota</taxon>
        <taxon>Fungi</taxon>
        <taxon>Fungi incertae sedis</taxon>
        <taxon>Zoopagomycota</taxon>
        <taxon>Entomophthoromycotina</taxon>
        <taxon>Basidiobolomycetes</taxon>
        <taxon>Basidiobolales</taxon>
        <taxon>Basidiobolaceae</taxon>
        <taxon>Basidiobolus</taxon>
    </lineage>
</organism>
<gene>
    <name evidence="1" type="ORF">K493DRAFT_308128</name>
</gene>
<reference evidence="1 2" key="1">
    <citation type="submission" date="2016-07" db="EMBL/GenBank/DDBJ databases">
        <title>Pervasive Adenine N6-methylation of Active Genes in Fungi.</title>
        <authorList>
            <consortium name="DOE Joint Genome Institute"/>
            <person name="Mondo S.J."/>
            <person name="Dannebaum R.O."/>
            <person name="Kuo R.C."/>
            <person name="Labutti K."/>
            <person name="Haridas S."/>
            <person name="Kuo A."/>
            <person name="Salamov A."/>
            <person name="Ahrendt S.R."/>
            <person name="Lipzen A."/>
            <person name="Sullivan W."/>
            <person name="Andreopoulos W.B."/>
            <person name="Clum A."/>
            <person name="Lindquist E."/>
            <person name="Daum C."/>
            <person name="Ramamoorthy G.K."/>
            <person name="Gryganskyi A."/>
            <person name="Culley D."/>
            <person name="Magnuson J.K."/>
            <person name="James T.Y."/>
            <person name="O'Malley M.A."/>
            <person name="Stajich J.E."/>
            <person name="Spatafora J.W."/>
            <person name="Visel A."/>
            <person name="Grigoriev I.V."/>
        </authorList>
    </citation>
    <scope>NUCLEOTIDE SEQUENCE [LARGE SCALE GENOMIC DNA]</scope>
    <source>
        <strain evidence="1 2">CBS 931.73</strain>
    </source>
</reference>
<dbReference type="AlphaFoldDB" id="A0A1Y1X631"/>
<name>A0A1Y1X631_9FUNG</name>
<dbReference type="Proteomes" id="UP000193498">
    <property type="component" value="Unassembled WGS sequence"/>
</dbReference>
<comment type="caution">
    <text evidence="1">The sequence shown here is derived from an EMBL/GenBank/DDBJ whole genome shotgun (WGS) entry which is preliminary data.</text>
</comment>
<keyword evidence="2" id="KW-1185">Reference proteome</keyword>
<sequence>MDYLSLERVITLGDSKLTHLYESNRDLGIAKEVVLKDFLRKARQINDFQKQIPLNLSPSKEIFDNYFYDDGLARSPMDASCNGSAYNELILSIMNTYMYPTATEYAVSSNVSTGYVNYSWPNETASEFSYSLATESDCYSSELISTPQTAVTSDQPNYAFEQPSYYNYLASTNSETLELNERCQTNSENISQDIQVESSENPHPFYSELSKALLLNEASSEAQALVSGDKRKRCYEEADIEAQLLQAKRVATV</sequence>
<protein>
    <submittedName>
        <fullName evidence="1">Uncharacterized protein</fullName>
    </submittedName>
</protein>
<dbReference type="InParanoid" id="A0A1Y1X631"/>
<accession>A0A1Y1X631</accession>
<evidence type="ECO:0000313" key="1">
    <source>
        <dbReference type="EMBL" id="ORX81259.1"/>
    </source>
</evidence>